<accession>F4L4D3</accession>
<evidence type="ECO:0000313" key="3">
    <source>
        <dbReference type="Proteomes" id="UP000008461"/>
    </source>
</evidence>
<dbReference type="EMBL" id="CP002691">
    <property type="protein sequence ID" value="AEE51802.1"/>
    <property type="molecule type" value="Genomic_DNA"/>
</dbReference>
<dbReference type="STRING" id="760192.Halhy_3954"/>
<dbReference type="InterPro" id="IPR000836">
    <property type="entry name" value="PRTase_dom"/>
</dbReference>
<sequence length="234" mass="26121">MMFTSALEWIDDLLGLLYPRLCPACEENSLPKESLICLQCHCELPYTEHHLNTENAFTERFWGRVPLHSAAAMLQFTKGGRVQALMHQLKYGGNMEVGIRLGIIFGEKLRSAPDFASVDLIVPIPLHPRRQRQRGYNQSACIAAGLSQGMGVEYSEQHLRRVAYTTTQTQKNRLDRFDNVSTAFQVRKVTALQDRHMLLVDDVLTTGATLEAAALPLLEVPGLKLSMATLAIAT</sequence>
<dbReference type="PANTHER" id="PTHR47505">
    <property type="entry name" value="DNA UTILIZATION PROTEIN YHGH"/>
    <property type="match status" value="1"/>
</dbReference>
<dbReference type="OrthoDB" id="9779910at2"/>
<evidence type="ECO:0000256" key="1">
    <source>
        <dbReference type="ARBA" id="ARBA00008007"/>
    </source>
</evidence>
<dbReference type="KEGG" id="hhy:Halhy_3954"/>
<name>F4L4D3_HALH1</name>
<dbReference type="Proteomes" id="UP000008461">
    <property type="component" value="Chromosome"/>
</dbReference>
<organism evidence="2 3">
    <name type="scientific">Haliscomenobacter hydrossis (strain ATCC 27775 / DSM 1100 / LMG 10767 / O)</name>
    <dbReference type="NCBI Taxonomy" id="760192"/>
    <lineage>
        <taxon>Bacteria</taxon>
        <taxon>Pseudomonadati</taxon>
        <taxon>Bacteroidota</taxon>
        <taxon>Saprospiria</taxon>
        <taxon>Saprospirales</taxon>
        <taxon>Haliscomenobacteraceae</taxon>
        <taxon>Haliscomenobacter</taxon>
    </lineage>
</organism>
<dbReference type="AlphaFoldDB" id="F4L4D3"/>
<keyword evidence="3" id="KW-1185">Reference proteome</keyword>
<dbReference type="GO" id="GO:0016757">
    <property type="term" value="F:glycosyltransferase activity"/>
    <property type="evidence" value="ECO:0007669"/>
    <property type="project" value="UniProtKB-KW"/>
</dbReference>
<reference key="2">
    <citation type="submission" date="2011-04" db="EMBL/GenBank/DDBJ databases">
        <title>Complete sequence of chromosome of Haliscomenobacter hydrossis DSM 1100.</title>
        <authorList>
            <consortium name="US DOE Joint Genome Institute (JGI-PGF)"/>
            <person name="Lucas S."/>
            <person name="Han J."/>
            <person name="Lapidus A."/>
            <person name="Bruce D."/>
            <person name="Goodwin L."/>
            <person name="Pitluck S."/>
            <person name="Peters L."/>
            <person name="Kyrpides N."/>
            <person name="Mavromatis K."/>
            <person name="Ivanova N."/>
            <person name="Ovchinnikova G."/>
            <person name="Pagani I."/>
            <person name="Daligault H."/>
            <person name="Detter J.C."/>
            <person name="Han C."/>
            <person name="Land M."/>
            <person name="Hauser L."/>
            <person name="Markowitz V."/>
            <person name="Cheng J.-F."/>
            <person name="Hugenholtz P."/>
            <person name="Woyke T."/>
            <person name="Wu D."/>
            <person name="Verbarg S."/>
            <person name="Frueling A."/>
            <person name="Brambilla E."/>
            <person name="Klenk H.-P."/>
            <person name="Eisen J.A."/>
        </authorList>
    </citation>
    <scope>NUCLEOTIDE SEQUENCE</scope>
    <source>
        <strain>DSM 1100</strain>
    </source>
</reference>
<dbReference type="RefSeq" id="WP_013766340.1">
    <property type="nucleotide sequence ID" value="NC_015510.1"/>
</dbReference>
<proteinExistence type="inferred from homology"/>
<dbReference type="Gene3D" id="3.40.50.2020">
    <property type="match status" value="1"/>
</dbReference>
<protein>
    <submittedName>
        <fullName evidence="2">Phosphoribosyltransferase</fullName>
    </submittedName>
</protein>
<keyword evidence="2" id="KW-0328">Glycosyltransferase</keyword>
<dbReference type="SUPFAM" id="SSF53271">
    <property type="entry name" value="PRTase-like"/>
    <property type="match status" value="1"/>
</dbReference>
<gene>
    <name evidence="2" type="ordered locus">Halhy_3954</name>
</gene>
<comment type="similarity">
    <text evidence="1">Belongs to the ComF/GntX family.</text>
</comment>
<dbReference type="eggNOG" id="COG1040">
    <property type="taxonomic scope" value="Bacteria"/>
</dbReference>
<reference evidence="2 3" key="1">
    <citation type="journal article" date="2011" name="Stand. Genomic Sci.">
        <title>Complete genome sequence of Haliscomenobacter hydrossis type strain (O).</title>
        <authorList>
            <consortium name="US DOE Joint Genome Institute (JGI-PGF)"/>
            <person name="Daligault H."/>
            <person name="Lapidus A."/>
            <person name="Zeytun A."/>
            <person name="Nolan M."/>
            <person name="Lucas S."/>
            <person name="Del Rio T.G."/>
            <person name="Tice H."/>
            <person name="Cheng J.F."/>
            <person name="Tapia R."/>
            <person name="Han C."/>
            <person name="Goodwin L."/>
            <person name="Pitluck S."/>
            <person name="Liolios K."/>
            <person name="Pagani I."/>
            <person name="Ivanova N."/>
            <person name="Huntemann M."/>
            <person name="Mavromatis K."/>
            <person name="Mikhailova N."/>
            <person name="Pati A."/>
            <person name="Chen A."/>
            <person name="Palaniappan K."/>
            <person name="Land M."/>
            <person name="Hauser L."/>
            <person name="Brambilla E.M."/>
            <person name="Rohde M."/>
            <person name="Verbarg S."/>
            <person name="Goker M."/>
            <person name="Bristow J."/>
            <person name="Eisen J.A."/>
            <person name="Markowitz V."/>
            <person name="Hugenholtz P."/>
            <person name="Kyrpides N.C."/>
            <person name="Klenk H.P."/>
            <person name="Woyke T."/>
        </authorList>
    </citation>
    <scope>NUCLEOTIDE SEQUENCE [LARGE SCALE GENOMIC DNA]</scope>
    <source>
        <strain evidence="3">ATCC 27775 / DSM 1100 / LMG 10767 / O</strain>
    </source>
</reference>
<evidence type="ECO:0000313" key="2">
    <source>
        <dbReference type="EMBL" id="AEE51802.1"/>
    </source>
</evidence>
<dbReference type="PANTHER" id="PTHR47505:SF1">
    <property type="entry name" value="DNA UTILIZATION PROTEIN YHGH"/>
    <property type="match status" value="1"/>
</dbReference>
<dbReference type="HOGENOM" id="CLU_054549_1_0_10"/>
<dbReference type="InterPro" id="IPR029057">
    <property type="entry name" value="PRTase-like"/>
</dbReference>
<keyword evidence="2" id="KW-0808">Transferase</keyword>
<dbReference type="CDD" id="cd06223">
    <property type="entry name" value="PRTases_typeI"/>
    <property type="match status" value="1"/>
</dbReference>
<dbReference type="InterPro" id="IPR051910">
    <property type="entry name" value="ComF/GntX_DNA_util-trans"/>
</dbReference>